<evidence type="ECO:0000313" key="1">
    <source>
        <dbReference type="EMBL" id="SHJ69437.1"/>
    </source>
</evidence>
<protein>
    <submittedName>
        <fullName evidence="1">Uncharacterized protein</fullName>
    </submittedName>
</protein>
<evidence type="ECO:0000313" key="2">
    <source>
        <dbReference type="Proteomes" id="UP000189935"/>
    </source>
</evidence>
<dbReference type="RefSeq" id="WP_079537394.1">
    <property type="nucleotide sequence ID" value="NZ_LT670844.1"/>
</dbReference>
<dbReference type="Proteomes" id="UP000189935">
    <property type="component" value="Chromosome I"/>
</dbReference>
<proteinExistence type="predicted"/>
<dbReference type="Gene3D" id="2.10.10.20">
    <property type="entry name" value="Carbohydrate-binding module superfamily 5/12"/>
    <property type="match status" value="1"/>
</dbReference>
<gene>
    <name evidence="1" type="ORF">SAMN05444159_1251</name>
</gene>
<dbReference type="AlphaFoldDB" id="A0A1M6LE46"/>
<accession>A0A1M6LE46</accession>
<dbReference type="EMBL" id="LT670844">
    <property type="protein sequence ID" value="SHJ69437.1"/>
    <property type="molecule type" value="Genomic_DNA"/>
</dbReference>
<sequence>MPFASYSTGTVSVPANGTTVTGVGSIWSGVNARPGDMLQIGAVLSFISDVTDPTHLVIPPYAGTTVSAVAYTIYQTSPLRFVGGQAMTDVSSLVALLNGMGTIYAVPGAAPDPSIGSDGQYALKTNTGIWRLWLKTGGVWVDQGSPVGTNYRGAWNSATAYAANDVTTRLGSAYISKGTNTNAPPESSPTSWDVLAAKGDTGNTGATGATGTAATIAVNSVSTLPAGSSATVTNLGTSSAASFAFGIPQGPQGIQGTQGLQGVGLQPDASGTITQRATYDGQTTGYKFLETDVSPFRLYIKASNTTGDWAGPTFIGGNFPVGDLGHITDSIVQTFDFGHIV</sequence>
<reference evidence="1 2" key="1">
    <citation type="submission" date="2016-11" db="EMBL/GenBank/DDBJ databases">
        <authorList>
            <person name="Jaros S."/>
            <person name="Januszkiewicz K."/>
            <person name="Wedrychowicz H."/>
        </authorList>
    </citation>
    <scope>NUCLEOTIDE SEQUENCE [LARGE SCALE GENOMIC DNA]</scope>
    <source>
        <strain evidence="1 2">GAS499</strain>
    </source>
</reference>
<dbReference type="OrthoDB" id="8241180at2"/>
<organism evidence="1 2">
    <name type="scientific">Bradyrhizobium lablabi</name>
    <dbReference type="NCBI Taxonomy" id="722472"/>
    <lineage>
        <taxon>Bacteria</taxon>
        <taxon>Pseudomonadati</taxon>
        <taxon>Pseudomonadota</taxon>
        <taxon>Alphaproteobacteria</taxon>
        <taxon>Hyphomicrobiales</taxon>
        <taxon>Nitrobacteraceae</taxon>
        <taxon>Bradyrhizobium</taxon>
    </lineage>
</organism>
<name>A0A1M6LE46_9BRAD</name>